<evidence type="ECO:0000313" key="1">
    <source>
        <dbReference type="EMBL" id="MDN7570440.1"/>
    </source>
</evidence>
<name>A0AAP4RBD8_9BURK</name>
<comment type="caution">
    <text evidence="1">The sequence shown here is derived from an EMBL/GenBank/DDBJ whole genome shotgun (WGS) entry which is preliminary data.</text>
</comment>
<organism evidence="1 2">
    <name type="scientific">Burkholderia contaminans</name>
    <dbReference type="NCBI Taxonomy" id="488447"/>
    <lineage>
        <taxon>Bacteria</taxon>
        <taxon>Pseudomonadati</taxon>
        <taxon>Pseudomonadota</taxon>
        <taxon>Betaproteobacteria</taxon>
        <taxon>Burkholderiales</taxon>
        <taxon>Burkholderiaceae</taxon>
        <taxon>Burkholderia</taxon>
        <taxon>Burkholderia cepacia complex</taxon>
    </lineage>
</organism>
<dbReference type="GeneID" id="99664829"/>
<proteinExistence type="predicted"/>
<sequence length="42" mass="4575">MLVDSEANVSQRGSLAEMLRERGDFQQRVAGRAAGTALVVER</sequence>
<dbReference type="Proteomes" id="UP001172109">
    <property type="component" value="Unassembled WGS sequence"/>
</dbReference>
<reference evidence="1" key="1">
    <citation type="submission" date="2023-07" db="EMBL/GenBank/DDBJ databases">
        <title>A collection of bacterial strains from the Burkholderia cepacia Research Laboratory and Repository.</title>
        <authorList>
            <person name="Lipuma J."/>
            <person name="Spilker T."/>
            <person name="Caverly L."/>
        </authorList>
    </citation>
    <scope>NUCLEOTIDE SEQUENCE</scope>
    <source>
        <strain evidence="1">AU44979</strain>
    </source>
</reference>
<dbReference type="EMBL" id="JAUJQS010000054">
    <property type="protein sequence ID" value="MDN7570440.1"/>
    <property type="molecule type" value="Genomic_DNA"/>
</dbReference>
<evidence type="ECO:0000313" key="2">
    <source>
        <dbReference type="Proteomes" id="UP001172109"/>
    </source>
</evidence>
<gene>
    <name evidence="1" type="ORF">QZM56_38805</name>
</gene>
<accession>A0AAP4RBD8</accession>
<dbReference type="AlphaFoldDB" id="A0AAP4RBD8"/>
<protein>
    <submittedName>
        <fullName evidence="1">Uncharacterized protein</fullName>
    </submittedName>
</protein>
<dbReference type="RefSeq" id="WP_257009001.1">
    <property type="nucleotide sequence ID" value="NZ_JAPQZS010000003.1"/>
</dbReference>